<evidence type="ECO:0000313" key="3">
    <source>
        <dbReference type="EMBL" id="MDM8274804.1"/>
    </source>
</evidence>
<reference evidence="3 4" key="2">
    <citation type="submission" date="2023-06" db="EMBL/GenBank/DDBJ databases">
        <authorList>
            <person name="Zeman M."/>
            <person name="Kubasova T."/>
            <person name="Jahodarova E."/>
            <person name="Nykrynova M."/>
            <person name="Rychlik I."/>
        </authorList>
    </citation>
    <scope>NUCLEOTIDE SEQUENCE [LARGE SCALE GENOMIC DNA]</scope>
    <source>
        <strain evidence="3 4">154_Feed</strain>
    </source>
</reference>
<dbReference type="PANTHER" id="PTHR30204">
    <property type="entry name" value="REDOX-CYCLING DRUG-SENSING TRANSCRIPTIONAL ACTIVATOR SOXR"/>
    <property type="match status" value="1"/>
</dbReference>
<dbReference type="SMART" id="SM00422">
    <property type="entry name" value="HTH_MERR"/>
    <property type="match status" value="1"/>
</dbReference>
<feature type="domain" description="HTH merR-type" evidence="2">
    <location>
        <begin position="1"/>
        <end position="69"/>
    </location>
</feature>
<evidence type="ECO:0000259" key="2">
    <source>
        <dbReference type="PROSITE" id="PS50937"/>
    </source>
</evidence>
<sequence>MRIAEVVEKYGVSADTLRYYERIGLLPHVTRTASGIRDYSEVDCSRISFIKCMRQANVSIEALTTYMQLLDQGDDTIAERKALLEEQRSLVRQRISEMQAGLKRLDYKIEHYEDLIVQAERDMRGHQDG</sequence>
<keyword evidence="1" id="KW-0238">DNA-binding</keyword>
<dbReference type="EMBL" id="JAUDDZ010000005">
    <property type="protein sequence ID" value="MDM8274804.1"/>
    <property type="molecule type" value="Genomic_DNA"/>
</dbReference>
<dbReference type="RefSeq" id="WP_204672890.1">
    <property type="nucleotide sequence ID" value="NZ_JACJKQ010000009.1"/>
</dbReference>
<keyword evidence="4" id="KW-1185">Reference proteome</keyword>
<dbReference type="Gene3D" id="1.10.1660.10">
    <property type="match status" value="1"/>
</dbReference>
<accession>A0ABT7V8U5</accession>
<proteinExistence type="predicted"/>
<evidence type="ECO:0000256" key="1">
    <source>
        <dbReference type="ARBA" id="ARBA00023125"/>
    </source>
</evidence>
<name>A0ABT7V8U5_9ACTN</name>
<dbReference type="InterPro" id="IPR047057">
    <property type="entry name" value="MerR_fam"/>
</dbReference>
<evidence type="ECO:0000313" key="4">
    <source>
        <dbReference type="Proteomes" id="UP001529421"/>
    </source>
</evidence>
<dbReference type="InterPro" id="IPR009061">
    <property type="entry name" value="DNA-bd_dom_put_sf"/>
</dbReference>
<dbReference type="Proteomes" id="UP001529421">
    <property type="component" value="Unassembled WGS sequence"/>
</dbReference>
<protein>
    <submittedName>
        <fullName evidence="3">MerR family transcriptional regulator</fullName>
    </submittedName>
</protein>
<dbReference type="PROSITE" id="PS50937">
    <property type="entry name" value="HTH_MERR_2"/>
    <property type="match status" value="1"/>
</dbReference>
<dbReference type="SUPFAM" id="SSF46955">
    <property type="entry name" value="Putative DNA-binding domain"/>
    <property type="match status" value="1"/>
</dbReference>
<reference evidence="4" key="1">
    <citation type="submission" date="2023-06" db="EMBL/GenBank/DDBJ databases">
        <title>Identification and characterization of horizontal gene transfer across gut microbiota members of farm animals based on homology search.</title>
        <authorList>
            <person name="Zeman M."/>
            <person name="Kubasova T."/>
            <person name="Jahodarova E."/>
            <person name="Nykrynova M."/>
            <person name="Rychlik I."/>
        </authorList>
    </citation>
    <scope>NUCLEOTIDE SEQUENCE [LARGE SCALE GENOMIC DNA]</scope>
    <source>
        <strain evidence="4">154_Feed</strain>
    </source>
</reference>
<dbReference type="Pfam" id="PF13411">
    <property type="entry name" value="MerR_1"/>
    <property type="match status" value="1"/>
</dbReference>
<dbReference type="InterPro" id="IPR000551">
    <property type="entry name" value="MerR-type_HTH_dom"/>
</dbReference>
<dbReference type="PRINTS" id="PR00040">
    <property type="entry name" value="HTHMERR"/>
</dbReference>
<gene>
    <name evidence="3" type="ORF">QUW28_04725</name>
</gene>
<comment type="caution">
    <text evidence="3">The sequence shown here is derived from an EMBL/GenBank/DDBJ whole genome shotgun (WGS) entry which is preliminary data.</text>
</comment>
<organism evidence="3 4">
    <name type="scientific">Enorma phocaeensis</name>
    <dbReference type="NCBI Taxonomy" id="1871019"/>
    <lineage>
        <taxon>Bacteria</taxon>
        <taxon>Bacillati</taxon>
        <taxon>Actinomycetota</taxon>
        <taxon>Coriobacteriia</taxon>
        <taxon>Coriobacteriales</taxon>
        <taxon>Coriobacteriaceae</taxon>
        <taxon>Enorma</taxon>
    </lineage>
</organism>
<dbReference type="PANTHER" id="PTHR30204:SF98">
    <property type="entry name" value="HTH-TYPE TRANSCRIPTIONAL REGULATOR ADHR"/>
    <property type="match status" value="1"/>
</dbReference>
<dbReference type="CDD" id="cd01109">
    <property type="entry name" value="HTH_YyaN"/>
    <property type="match status" value="1"/>
</dbReference>